<dbReference type="EC" id="4.2.2.n1" evidence="2"/>
<accession>A0A3M6QMG3</accession>
<dbReference type="InterPro" id="IPR010611">
    <property type="entry name" value="3D_dom"/>
</dbReference>
<comment type="caution">
    <text evidence="9">The sequence shown here is derived from an EMBL/GenBank/DDBJ whole genome shotgun (WGS) entry which is preliminary data.</text>
</comment>
<reference evidence="9 10" key="1">
    <citation type="submission" date="2018-10" db="EMBL/GenBank/DDBJ databases">
        <title>Draft genome of Cortibacter populi DSM10536.</title>
        <authorList>
            <person name="Bernier A.-M."/>
            <person name="Bernard K."/>
        </authorList>
    </citation>
    <scope>NUCLEOTIDE SEQUENCE [LARGE SCALE GENOMIC DNA]</scope>
    <source>
        <strain evidence="9 10">DSM 105136</strain>
    </source>
</reference>
<dbReference type="GO" id="GO:0008933">
    <property type="term" value="F:peptidoglycan lytic transglycosylase activity"/>
    <property type="evidence" value="ECO:0007669"/>
    <property type="project" value="TreeGrafter"/>
</dbReference>
<dbReference type="Gene3D" id="2.40.240.50">
    <property type="entry name" value="Barwin-like endoglucanases"/>
    <property type="match status" value="1"/>
</dbReference>
<dbReference type="RefSeq" id="WP_122231046.1">
    <property type="nucleotide sequence ID" value="NZ_RDQO01000005.1"/>
</dbReference>
<feature type="chain" id="PRO_5018082012" description="peptidoglycan lytic exotransglycosylase" evidence="7">
    <location>
        <begin position="39"/>
        <end position="627"/>
    </location>
</feature>
<dbReference type="SUPFAM" id="SSF50685">
    <property type="entry name" value="Barwin-like endoglucanases"/>
    <property type="match status" value="2"/>
</dbReference>
<feature type="signal peptide" evidence="7">
    <location>
        <begin position="1"/>
        <end position="38"/>
    </location>
</feature>
<dbReference type="PANTHER" id="PTHR30124">
    <property type="entry name" value="MEMBRANE-BOUND LYTIC MUREIN TRANSGLYCOSYLASE A"/>
    <property type="match status" value="1"/>
</dbReference>
<organism evidence="9 10">
    <name type="scientific">Corticibacter populi</name>
    <dbReference type="NCBI Taxonomy" id="1550736"/>
    <lineage>
        <taxon>Bacteria</taxon>
        <taxon>Pseudomonadati</taxon>
        <taxon>Pseudomonadota</taxon>
        <taxon>Betaproteobacteria</taxon>
        <taxon>Burkholderiales</taxon>
        <taxon>Comamonadaceae</taxon>
        <taxon>Corticibacter</taxon>
    </lineage>
</organism>
<evidence type="ECO:0000259" key="8">
    <source>
        <dbReference type="SMART" id="SM00925"/>
    </source>
</evidence>
<dbReference type="Gene3D" id="2.40.40.10">
    <property type="entry name" value="RlpA-like domain"/>
    <property type="match status" value="2"/>
</dbReference>
<sequence>MPRFSCPPSPTHAKRAPAVLPHLLALLLTACSSLPDPAVTPAPAAAKQAVPAASAAPAGAVTQPPVPALAAAPPLVSASTAAPLGEPFNTRHARFEPIAFAALPGWSDDSVRESLQAFQQSCIALRSKTVWQQLCPRVQRLDSQNEAALRRFFEDNFFAYAVRDAEQASDQGVITGYYEPILNGSRQRNSRFAHPVHGVPADLLFLDARQVQDGQHAWLRLNGRQLVPAAMHDPGAQRYAIQLGGLSAGIRDKRYRVRIQQQGTQPEIVPYWSRQQIEQRALDAQVLAWVDDAFALYSMQIQGSGKIRLAESDEIIRVAYGEQNGHPFLPRVSRRDSATVSSAVKTRGLYVGAAADAGVTAGATTMAPSPAAAPAAPAGQDADVARIIAALGGRPASAAPPRAASALPAAAAAVPIAAPPRPGSAASGTSRNAEVDAIIAALQGRSSAAAAGPSGVGVPAVGAGTVQQDSSDGSAATGASTGIPDPSYVFFRLIPDGPHGPLGALGVPLTAGRSIAVDPRTTPLGYPVFLSTTHGGSDSAINRLVFAQDTGGAIRGSVRADYFWGTGQQAGQRAATMKSPGRMWLLLPRTLEVSALATMRTRSLGGLPAAGPLPDCVVADPENCVED</sequence>
<comment type="catalytic activity">
    <reaction evidence="1">
        <text>Exolytic cleavage of the (1-&gt;4)-beta-glycosidic linkage between N-acetylmuramic acid (MurNAc) and N-acetylglucosamine (GlcNAc) residues in peptidoglycan, from either the reducing or the non-reducing ends of the peptidoglycan chains, with concomitant formation of a 1,6-anhydrobond in the MurNAc residue.</text>
        <dbReference type="EC" id="4.2.2.n1"/>
    </reaction>
</comment>
<dbReference type="GO" id="GO:0071555">
    <property type="term" value="P:cell wall organization"/>
    <property type="evidence" value="ECO:0007669"/>
    <property type="project" value="UniProtKB-KW"/>
</dbReference>
<dbReference type="SMART" id="SM00925">
    <property type="entry name" value="MltA"/>
    <property type="match status" value="1"/>
</dbReference>
<evidence type="ECO:0000256" key="1">
    <source>
        <dbReference type="ARBA" id="ARBA00001420"/>
    </source>
</evidence>
<name>A0A3M6QMG3_9BURK</name>
<dbReference type="Proteomes" id="UP000278006">
    <property type="component" value="Unassembled WGS sequence"/>
</dbReference>
<dbReference type="GO" id="GO:0009254">
    <property type="term" value="P:peptidoglycan turnover"/>
    <property type="evidence" value="ECO:0007669"/>
    <property type="project" value="InterPro"/>
</dbReference>
<dbReference type="InterPro" id="IPR005300">
    <property type="entry name" value="MltA_B"/>
</dbReference>
<evidence type="ECO:0000256" key="2">
    <source>
        <dbReference type="ARBA" id="ARBA00012587"/>
    </source>
</evidence>
<evidence type="ECO:0000256" key="4">
    <source>
        <dbReference type="ARBA" id="ARBA00023316"/>
    </source>
</evidence>
<keyword evidence="4" id="KW-0961">Cell wall biogenesis/degradation</keyword>
<dbReference type="InterPro" id="IPR026044">
    <property type="entry name" value="MltA"/>
</dbReference>
<dbReference type="Pfam" id="PF06725">
    <property type="entry name" value="3D"/>
    <property type="match status" value="1"/>
</dbReference>
<keyword evidence="7" id="KW-0732">Signal</keyword>
<dbReference type="CDD" id="cd14485">
    <property type="entry name" value="mltA_like_LT_A"/>
    <property type="match status" value="1"/>
</dbReference>
<evidence type="ECO:0000313" key="9">
    <source>
        <dbReference type="EMBL" id="RMX04247.1"/>
    </source>
</evidence>
<evidence type="ECO:0000256" key="5">
    <source>
        <dbReference type="ARBA" id="ARBA00030918"/>
    </source>
</evidence>
<dbReference type="Pfam" id="PF03562">
    <property type="entry name" value="MltA"/>
    <property type="match status" value="2"/>
</dbReference>
<feature type="region of interest" description="Disordered" evidence="6">
    <location>
        <begin position="461"/>
        <end position="480"/>
    </location>
</feature>
<dbReference type="AlphaFoldDB" id="A0A3M6QMG3"/>
<dbReference type="PROSITE" id="PS51257">
    <property type="entry name" value="PROKAR_LIPOPROTEIN"/>
    <property type="match status" value="1"/>
</dbReference>
<evidence type="ECO:0000256" key="7">
    <source>
        <dbReference type="SAM" id="SignalP"/>
    </source>
</evidence>
<protein>
    <recommendedName>
        <fullName evidence="2">peptidoglycan lytic exotransglycosylase</fullName>
        <ecNumber evidence="2">4.2.2.n1</ecNumber>
    </recommendedName>
    <alternativeName>
        <fullName evidence="5">Murein hydrolase A</fullName>
    </alternativeName>
</protein>
<dbReference type="GO" id="GO:0009253">
    <property type="term" value="P:peptidoglycan catabolic process"/>
    <property type="evidence" value="ECO:0007669"/>
    <property type="project" value="TreeGrafter"/>
</dbReference>
<evidence type="ECO:0000256" key="6">
    <source>
        <dbReference type="SAM" id="MobiDB-lite"/>
    </source>
</evidence>
<dbReference type="PANTHER" id="PTHR30124:SF0">
    <property type="entry name" value="MEMBRANE-BOUND LYTIC MUREIN TRANSGLYCOSYLASE A"/>
    <property type="match status" value="1"/>
</dbReference>
<dbReference type="InterPro" id="IPR036908">
    <property type="entry name" value="RlpA-like_sf"/>
</dbReference>
<gene>
    <name evidence="9" type="ORF">D8I35_15785</name>
</gene>
<feature type="domain" description="Lytic transglycosylase MltA" evidence="8">
    <location>
        <begin position="181"/>
        <end position="492"/>
    </location>
</feature>
<dbReference type="OrthoDB" id="9783686at2"/>
<proteinExistence type="predicted"/>
<dbReference type="EMBL" id="RDQO01000005">
    <property type="protein sequence ID" value="RMX04247.1"/>
    <property type="molecule type" value="Genomic_DNA"/>
</dbReference>
<evidence type="ECO:0000256" key="3">
    <source>
        <dbReference type="ARBA" id="ARBA00023239"/>
    </source>
</evidence>
<dbReference type="GO" id="GO:0019867">
    <property type="term" value="C:outer membrane"/>
    <property type="evidence" value="ECO:0007669"/>
    <property type="project" value="InterPro"/>
</dbReference>
<keyword evidence="10" id="KW-1185">Reference proteome</keyword>
<dbReference type="GO" id="GO:0004553">
    <property type="term" value="F:hydrolase activity, hydrolyzing O-glycosyl compounds"/>
    <property type="evidence" value="ECO:0007669"/>
    <property type="project" value="InterPro"/>
</dbReference>
<keyword evidence="3" id="KW-0456">Lyase</keyword>
<evidence type="ECO:0000313" key="10">
    <source>
        <dbReference type="Proteomes" id="UP000278006"/>
    </source>
</evidence>